<dbReference type="AlphaFoldDB" id="A0A918AHC0"/>
<comment type="caution">
    <text evidence="1">The sequence shown here is derived from an EMBL/GenBank/DDBJ whole genome shotgun (WGS) entry which is preliminary data.</text>
</comment>
<protein>
    <submittedName>
        <fullName evidence="1">Uncharacterized protein</fullName>
    </submittedName>
</protein>
<name>A0A918AHC0_9ACTN</name>
<dbReference type="Proteomes" id="UP000660745">
    <property type="component" value="Unassembled WGS sequence"/>
</dbReference>
<sequence length="95" mass="9898">MHVGFGTHPALYNVMYGHPLAHQDVPAVAMAHADLVASMRAFDDAGRLRHPVEVAANALETAAVGVTLHLIRANGTGEVVVRDAVIAAVTGPPRS</sequence>
<keyword evidence="2" id="KW-1185">Reference proteome</keyword>
<evidence type="ECO:0000313" key="1">
    <source>
        <dbReference type="EMBL" id="GGP18405.1"/>
    </source>
</evidence>
<dbReference type="RefSeq" id="WP_189144979.1">
    <property type="nucleotide sequence ID" value="NZ_BMNK01000029.1"/>
</dbReference>
<proteinExistence type="predicted"/>
<reference evidence="1" key="1">
    <citation type="journal article" date="2014" name="Int. J. Syst. Evol. Microbiol.">
        <title>Complete genome sequence of Corynebacterium casei LMG S-19264T (=DSM 44701T), isolated from a smear-ripened cheese.</title>
        <authorList>
            <consortium name="US DOE Joint Genome Institute (JGI-PGF)"/>
            <person name="Walter F."/>
            <person name="Albersmeier A."/>
            <person name="Kalinowski J."/>
            <person name="Ruckert C."/>
        </authorList>
    </citation>
    <scope>NUCLEOTIDE SEQUENCE</scope>
    <source>
        <strain evidence="1">CGMCC 4.7430</strain>
    </source>
</reference>
<reference evidence="1" key="2">
    <citation type="submission" date="2020-09" db="EMBL/GenBank/DDBJ databases">
        <authorList>
            <person name="Sun Q."/>
            <person name="Zhou Y."/>
        </authorList>
    </citation>
    <scope>NUCLEOTIDE SEQUENCE</scope>
    <source>
        <strain evidence="1">CGMCC 4.7430</strain>
    </source>
</reference>
<organism evidence="1 2">
    <name type="scientific">Nonomuraea glycinis</name>
    <dbReference type="NCBI Taxonomy" id="2047744"/>
    <lineage>
        <taxon>Bacteria</taxon>
        <taxon>Bacillati</taxon>
        <taxon>Actinomycetota</taxon>
        <taxon>Actinomycetes</taxon>
        <taxon>Streptosporangiales</taxon>
        <taxon>Streptosporangiaceae</taxon>
        <taxon>Nonomuraea</taxon>
    </lineage>
</organism>
<gene>
    <name evidence="1" type="ORF">GCM10012278_90520</name>
</gene>
<dbReference type="EMBL" id="BMNK01000029">
    <property type="protein sequence ID" value="GGP18405.1"/>
    <property type="molecule type" value="Genomic_DNA"/>
</dbReference>
<evidence type="ECO:0000313" key="2">
    <source>
        <dbReference type="Proteomes" id="UP000660745"/>
    </source>
</evidence>
<accession>A0A918AHC0</accession>